<feature type="compositionally biased region" description="Basic and acidic residues" evidence="1">
    <location>
        <begin position="724"/>
        <end position="763"/>
    </location>
</feature>
<feature type="compositionally biased region" description="Low complexity" evidence="1">
    <location>
        <begin position="210"/>
        <end position="220"/>
    </location>
</feature>
<feature type="compositionally biased region" description="Acidic residues" evidence="1">
    <location>
        <begin position="764"/>
        <end position="775"/>
    </location>
</feature>
<feature type="compositionally biased region" description="Acidic residues" evidence="1">
    <location>
        <begin position="109"/>
        <end position="143"/>
    </location>
</feature>
<feature type="compositionally biased region" description="Basic and acidic residues" evidence="1">
    <location>
        <begin position="1122"/>
        <end position="1138"/>
    </location>
</feature>
<feature type="region of interest" description="Disordered" evidence="1">
    <location>
        <begin position="634"/>
        <end position="1160"/>
    </location>
</feature>
<dbReference type="EMBL" id="CAICTM010001701">
    <property type="protein sequence ID" value="CAB9525626.1"/>
    <property type="molecule type" value="Genomic_DNA"/>
</dbReference>
<feature type="compositionally biased region" description="Polar residues" evidence="1">
    <location>
        <begin position="19"/>
        <end position="35"/>
    </location>
</feature>
<dbReference type="InterPro" id="IPR036770">
    <property type="entry name" value="Ankyrin_rpt-contain_sf"/>
</dbReference>
<proteinExistence type="predicted"/>
<feature type="compositionally biased region" description="Basic and acidic residues" evidence="1">
    <location>
        <begin position="940"/>
        <end position="986"/>
    </location>
</feature>
<feature type="compositionally biased region" description="Basic and acidic residues" evidence="1">
    <location>
        <begin position="62"/>
        <end position="73"/>
    </location>
</feature>
<dbReference type="SUPFAM" id="SSF48403">
    <property type="entry name" value="Ankyrin repeat"/>
    <property type="match status" value="1"/>
</dbReference>
<feature type="compositionally biased region" description="Acidic residues" evidence="1">
    <location>
        <begin position="1039"/>
        <end position="1048"/>
    </location>
</feature>
<feature type="region of interest" description="Disordered" evidence="1">
    <location>
        <begin position="418"/>
        <end position="614"/>
    </location>
</feature>
<feature type="compositionally biased region" description="Basic and acidic residues" evidence="1">
    <location>
        <begin position="866"/>
        <end position="875"/>
    </location>
</feature>
<evidence type="ECO:0000313" key="3">
    <source>
        <dbReference type="Proteomes" id="UP001153069"/>
    </source>
</evidence>
<evidence type="ECO:0000313" key="2">
    <source>
        <dbReference type="EMBL" id="CAB9525626.1"/>
    </source>
</evidence>
<feature type="compositionally biased region" description="Polar residues" evidence="1">
    <location>
        <begin position="917"/>
        <end position="926"/>
    </location>
</feature>
<protein>
    <submittedName>
        <fullName evidence="2">Uncharacterized protein</fullName>
    </submittedName>
</protein>
<feature type="compositionally biased region" description="Basic and acidic residues" evidence="1">
    <location>
        <begin position="790"/>
        <end position="801"/>
    </location>
</feature>
<gene>
    <name evidence="2" type="ORF">SEMRO_1703_G292290.1</name>
</gene>
<feature type="compositionally biased region" description="Polar residues" evidence="1">
    <location>
        <begin position="634"/>
        <end position="644"/>
    </location>
</feature>
<feature type="compositionally biased region" description="Acidic residues" evidence="1">
    <location>
        <begin position="1090"/>
        <end position="1099"/>
    </location>
</feature>
<feature type="compositionally biased region" description="Polar residues" evidence="1">
    <location>
        <begin position="515"/>
        <end position="529"/>
    </location>
</feature>
<dbReference type="Proteomes" id="UP001153069">
    <property type="component" value="Unassembled WGS sequence"/>
</dbReference>
<evidence type="ECO:0000256" key="1">
    <source>
        <dbReference type="SAM" id="MobiDB-lite"/>
    </source>
</evidence>
<feature type="region of interest" description="Disordered" evidence="1">
    <location>
        <begin position="1"/>
        <end position="382"/>
    </location>
</feature>
<feature type="compositionally biased region" description="Basic and acidic residues" evidence="1">
    <location>
        <begin position="530"/>
        <end position="558"/>
    </location>
</feature>
<feature type="compositionally biased region" description="Basic residues" evidence="1">
    <location>
        <begin position="186"/>
        <end position="199"/>
    </location>
</feature>
<dbReference type="OrthoDB" id="20727at2759"/>
<accession>A0A9N8HTS7</accession>
<comment type="caution">
    <text evidence="2">The sequence shown here is derived from an EMBL/GenBank/DDBJ whole genome shotgun (WGS) entry which is preliminary data.</text>
</comment>
<feature type="compositionally biased region" description="Basic and acidic residues" evidence="1">
    <location>
        <begin position="884"/>
        <end position="900"/>
    </location>
</feature>
<feature type="compositionally biased region" description="Pro residues" evidence="1">
    <location>
        <begin position="439"/>
        <end position="448"/>
    </location>
</feature>
<dbReference type="Gene3D" id="1.25.40.20">
    <property type="entry name" value="Ankyrin repeat-containing domain"/>
    <property type="match status" value="1"/>
</dbReference>
<organism evidence="2 3">
    <name type="scientific">Seminavis robusta</name>
    <dbReference type="NCBI Taxonomy" id="568900"/>
    <lineage>
        <taxon>Eukaryota</taxon>
        <taxon>Sar</taxon>
        <taxon>Stramenopiles</taxon>
        <taxon>Ochrophyta</taxon>
        <taxon>Bacillariophyta</taxon>
        <taxon>Bacillariophyceae</taxon>
        <taxon>Bacillariophycidae</taxon>
        <taxon>Naviculales</taxon>
        <taxon>Naviculaceae</taxon>
        <taxon>Seminavis</taxon>
    </lineage>
</organism>
<name>A0A9N8HTS7_9STRA</name>
<keyword evidence="3" id="KW-1185">Reference proteome</keyword>
<feature type="compositionally biased region" description="Low complexity" evidence="1">
    <location>
        <begin position="261"/>
        <end position="342"/>
    </location>
</feature>
<feature type="compositionally biased region" description="Basic and acidic residues" evidence="1">
    <location>
        <begin position="672"/>
        <end position="681"/>
    </location>
</feature>
<reference evidence="2" key="1">
    <citation type="submission" date="2020-06" db="EMBL/GenBank/DDBJ databases">
        <authorList>
            <consortium name="Plant Systems Biology data submission"/>
        </authorList>
    </citation>
    <scope>NUCLEOTIDE SEQUENCE</scope>
    <source>
        <strain evidence="2">D6</strain>
    </source>
</reference>
<feature type="compositionally biased region" description="Basic and acidic residues" evidence="1">
    <location>
        <begin position="693"/>
        <end position="712"/>
    </location>
</feature>
<feature type="compositionally biased region" description="Acidic residues" evidence="1">
    <location>
        <begin position="1056"/>
        <end position="1065"/>
    </location>
</feature>
<feature type="compositionally biased region" description="Low complexity" evidence="1">
    <location>
        <begin position="584"/>
        <end position="598"/>
    </location>
</feature>
<feature type="compositionally biased region" description="Low complexity" evidence="1">
    <location>
        <begin position="230"/>
        <end position="242"/>
    </location>
</feature>
<sequence length="1751" mass="187822">MDESSSSDSSDKSFATARENLNSSTESFKSATSDNGCDDSDRVLIVPEGGLSPPLPRASRAAGEDDHGHHQVEEGSDETSLMQVDGDENQDNDDGTAGEDDASARNQVEEDNDASSIEDNDASSMEIDDEGEAEDAEDKEDDGANSADISASNLKRKANETTTESVDQRATKRCRVAPARPAAAAARRRQSRAVKKKSPLKFPPPTGEGARAAAVAASNPDPFPVPAPPAATLGATPAATSSPKPPAAPAPTPAATPPAAPTAKATATATAATKAAPPATTAAPPASTTTATPTAGAPTATSTSMATAPTATSTATAPTAAMATAIAAPTPATPAATPTATAVPPPPPPATAAAAAGGVGGSRGSGYLSSPSSAEKSQDSKECDISLDSVLGTKFIAEDSQDSDNKALSPLIIDKGQNVLKGDFGGGLSPILRVSSPPVSTPKPPTPPFGSARADQQEWQRKRKASTAASKNTRKNDVDESFATDGKRTKTADLPPPTVATVEGTGTRKEGDSFDSLNLSESITSTNSKSQEDHEIGGDSKDGQLDHGEDSTGDDDRNSNTSSKPAKKKSVRFSSPSDGSPWQSGRRSSASSAGLSMSFLGPSSSDPIDYASPSGVERILNQSVHKNTMEELMQTTARRNQQAKQKVLMQQLRQSAPLKDIDYDALSSNKSPSKDDAESGKSESAISTPELNDDARSPKRMASEEKPNDSTPEKPATIPEDELQDKAAAKGENESAEFDGKKAASDEEDASAKDANHEGKTLEEDAAVVTEEDATVDNAKEDNAGDEDAHDGGAGHQEAPREKRRGTKQSSPRNKTSESQTSEKPAFGQEEKGTSTPKWPDHSFPGGDIDGKIGGDSSPTAASKSTRNDDADGKRTKTVTFADDLTKSKSQEDHEIDGVSKDGAASTEDDASKQLVEEQQNSQSDTAETESAPKKMSALPRKDGGEKEEQVEDGTSKPREEDSSEHDNDGEKEDDTASGKPVEEQNNKSATDDDEDDAKKPRGEDALDHDGSDKTAEHGKISEELEGLEVEMPAAESSESSEEKDDAEMPAAESSESSEEKDDAEMPAAESSESSEKKDDAEMPAAESSESSEEKDDAEMPAAESSESSEEKDDAETPAAESSDKEDSGSHDTSRKEKDDDDGKDESHMVASSSETHSLQKLIDEEVSKHPNRYISWNDTDWNGYSEEDKKEERKSAFSADIAAEICSRSAENIRDLDLETLNCNACNDNGESYLHRLTQRCTCYAGKQAREFSQISCAHGDKLEILIELKGASARVRDDNGNTLLHTACKKGSYGVINELLKLTPECLFAPCKDGLTPFQYVPDGSELYNKLKRSIVAAVTQLSDSRCGGYISCPIMNYERDHDGVERYIGNARSCVQDMSMMTADQLAVTYRNILEAEVMARLKALTHEHVLEHMPISADSSGDPSIGNVKSLVYKLGLTSISSGAQDIRAVCNKQKGIYLLLLELTFTKTSEPDDTKVVATDRHCLQLRVEEKGKRILVDNSPRVRPIIIQPSDLESVETAENMIIGHFCKGERQAGFVKKIKVVQVLQIMPKDKAAKSNYNKTNKTKKAKTKTRTDNVQIDELDWAFKVLGGQRFSDAIERQPSNFHELYKNPKEQVMKKDVMEFLSDRLGLPVDGENTPKLLNCLNCEEPGIQVYVLSVKYEIDGKFFYERRALVFQVSKSEDGVKKYLYNNHTRDSMRLLTEDLSTKNGVDKAFEARLPSRLLEGDSKYKHVKTELLWAFKLRNE</sequence>
<feature type="compositionally biased region" description="Polar residues" evidence="1">
    <location>
        <begin position="1150"/>
        <end position="1159"/>
    </location>
</feature>
<feature type="compositionally biased region" description="Polar residues" evidence="1">
    <location>
        <begin position="572"/>
        <end position="583"/>
    </location>
</feature>
<feature type="compositionally biased region" description="Basic and acidic residues" evidence="1">
    <location>
        <begin position="997"/>
        <end position="1023"/>
    </location>
</feature>
<feature type="compositionally biased region" description="Polar residues" evidence="1">
    <location>
        <begin position="808"/>
        <end position="823"/>
    </location>
</feature>
<feature type="compositionally biased region" description="Acidic residues" evidence="1">
    <location>
        <begin position="1107"/>
        <end position="1116"/>
    </location>
</feature>
<feature type="compositionally biased region" description="Acidic residues" evidence="1">
    <location>
        <begin position="85"/>
        <end position="101"/>
    </location>
</feature>
<feature type="compositionally biased region" description="Low complexity" evidence="1">
    <location>
        <begin position="176"/>
        <end position="185"/>
    </location>
</feature>
<feature type="compositionally biased region" description="Pro residues" evidence="1">
    <location>
        <begin position="243"/>
        <end position="260"/>
    </location>
</feature>